<evidence type="ECO:0000256" key="4">
    <source>
        <dbReference type="ARBA" id="ARBA00022527"/>
    </source>
</evidence>
<keyword evidence="5" id="KW-0808">Transferase</keyword>
<evidence type="ECO:0000259" key="16">
    <source>
        <dbReference type="SMART" id="SM00090"/>
    </source>
</evidence>
<dbReference type="InterPro" id="IPR018935">
    <property type="entry name" value="RIO_kinase_CS"/>
</dbReference>
<dbReference type="GO" id="GO:0046872">
    <property type="term" value="F:metal ion binding"/>
    <property type="evidence" value="ECO:0007669"/>
    <property type="project" value="UniProtKB-KW"/>
</dbReference>
<evidence type="ECO:0000256" key="8">
    <source>
        <dbReference type="ARBA" id="ARBA00022777"/>
    </source>
</evidence>
<keyword evidence="4" id="KW-0723">Serine/threonine-protein kinase</keyword>
<comment type="catalytic activity">
    <reaction evidence="11">
        <text>L-threonyl-[protein] + ATP = O-phospho-L-threonyl-[protein] + ADP + H(+)</text>
        <dbReference type="Rhea" id="RHEA:46608"/>
        <dbReference type="Rhea" id="RHEA-COMP:11060"/>
        <dbReference type="Rhea" id="RHEA-COMP:11605"/>
        <dbReference type="ChEBI" id="CHEBI:15378"/>
        <dbReference type="ChEBI" id="CHEBI:30013"/>
        <dbReference type="ChEBI" id="CHEBI:30616"/>
        <dbReference type="ChEBI" id="CHEBI:61977"/>
        <dbReference type="ChEBI" id="CHEBI:456216"/>
        <dbReference type="EC" id="2.7.11.1"/>
    </reaction>
</comment>
<comment type="catalytic activity">
    <reaction evidence="12">
        <text>L-seryl-[protein] + ATP = O-phospho-L-seryl-[protein] + ADP + H(+)</text>
        <dbReference type="Rhea" id="RHEA:17989"/>
        <dbReference type="Rhea" id="RHEA-COMP:9863"/>
        <dbReference type="Rhea" id="RHEA-COMP:11604"/>
        <dbReference type="ChEBI" id="CHEBI:15378"/>
        <dbReference type="ChEBI" id="CHEBI:29999"/>
        <dbReference type="ChEBI" id="CHEBI:30616"/>
        <dbReference type="ChEBI" id="CHEBI:83421"/>
        <dbReference type="ChEBI" id="CHEBI:456216"/>
        <dbReference type="EC" id="2.7.11.1"/>
    </reaction>
</comment>
<keyword evidence="18" id="KW-1185">Reference proteome</keyword>
<feature type="compositionally biased region" description="Acidic residues" evidence="15">
    <location>
        <begin position="352"/>
        <end position="364"/>
    </location>
</feature>
<feature type="compositionally biased region" description="Acidic residues" evidence="15">
    <location>
        <begin position="466"/>
        <end position="476"/>
    </location>
</feature>
<dbReference type="InterPro" id="IPR011009">
    <property type="entry name" value="Kinase-like_dom_sf"/>
</dbReference>
<dbReference type="GO" id="GO:0004674">
    <property type="term" value="F:protein serine/threonine kinase activity"/>
    <property type="evidence" value="ECO:0007669"/>
    <property type="project" value="UniProtKB-KW"/>
</dbReference>
<evidence type="ECO:0000256" key="14">
    <source>
        <dbReference type="ARBA" id="ARBA00068837"/>
    </source>
</evidence>
<evidence type="ECO:0000256" key="6">
    <source>
        <dbReference type="ARBA" id="ARBA00022723"/>
    </source>
</evidence>
<dbReference type="RefSeq" id="XP_060455797.1">
    <property type="nucleotide sequence ID" value="XM_060599066.1"/>
</dbReference>
<keyword evidence="6" id="KW-0479">Metal-binding</keyword>
<dbReference type="KEGG" id="ccac:CcaHIS019_0306020"/>
<dbReference type="InterPro" id="IPR015285">
    <property type="entry name" value="RIO2_wHTH_N"/>
</dbReference>
<feature type="compositionally biased region" description="Acidic residues" evidence="15">
    <location>
        <begin position="404"/>
        <end position="433"/>
    </location>
</feature>
<evidence type="ECO:0000256" key="1">
    <source>
        <dbReference type="ARBA" id="ARBA00001946"/>
    </source>
</evidence>
<evidence type="ECO:0000256" key="5">
    <source>
        <dbReference type="ARBA" id="ARBA00022679"/>
    </source>
</evidence>
<dbReference type="PANTHER" id="PTHR45852:SF1">
    <property type="entry name" value="SERINE_THREONINE-PROTEIN KINASE RIO2"/>
    <property type="match status" value="1"/>
</dbReference>
<dbReference type="InterPro" id="IPR018934">
    <property type="entry name" value="RIO_dom"/>
</dbReference>
<proteinExistence type="inferred from homology"/>
<feature type="domain" description="RIO kinase" evidence="16">
    <location>
        <begin position="65"/>
        <end position="295"/>
    </location>
</feature>
<dbReference type="Proteomes" id="UP001233271">
    <property type="component" value="Chromosome 3"/>
</dbReference>
<dbReference type="Pfam" id="PF09202">
    <property type="entry name" value="Rio2_N"/>
    <property type="match status" value="1"/>
</dbReference>
<dbReference type="SUPFAM" id="SSF56112">
    <property type="entry name" value="Protein kinase-like (PK-like)"/>
    <property type="match status" value="1"/>
</dbReference>
<evidence type="ECO:0000256" key="15">
    <source>
        <dbReference type="SAM" id="MobiDB-lite"/>
    </source>
</evidence>
<dbReference type="Gene3D" id="1.10.10.10">
    <property type="entry name" value="Winged helix-like DNA-binding domain superfamily/Winged helix DNA-binding domain"/>
    <property type="match status" value="1"/>
</dbReference>
<protein>
    <recommendedName>
        <fullName evidence="13">Serine/threonine-protein kinase RIO2</fullName>
        <ecNumber evidence="3">2.7.11.1</ecNumber>
    </recommendedName>
    <alternativeName>
        <fullName evidence="14">Serine/threonine-protein kinase rio2</fullName>
    </alternativeName>
</protein>
<dbReference type="PROSITE" id="PS01245">
    <property type="entry name" value="RIO1"/>
    <property type="match status" value="1"/>
</dbReference>
<dbReference type="GO" id="GO:0030688">
    <property type="term" value="C:preribosome, small subunit precursor"/>
    <property type="evidence" value="ECO:0007669"/>
    <property type="project" value="TreeGrafter"/>
</dbReference>
<keyword evidence="10" id="KW-0460">Magnesium</keyword>
<keyword evidence="8" id="KW-0418">Kinase</keyword>
<evidence type="ECO:0000256" key="7">
    <source>
        <dbReference type="ARBA" id="ARBA00022741"/>
    </source>
</evidence>
<dbReference type="InterPro" id="IPR036388">
    <property type="entry name" value="WH-like_DNA-bd_sf"/>
</dbReference>
<keyword evidence="7" id="KW-0547">Nucleotide-binding</keyword>
<name>A0AA48L2C4_9TREE</name>
<dbReference type="FunFam" id="3.30.200.20:FF:000052">
    <property type="entry name" value="Serine/threonine-protein kinase RIO2"/>
    <property type="match status" value="1"/>
</dbReference>
<reference evidence="17" key="1">
    <citation type="journal article" date="2023" name="BMC Genomics">
        <title>Chromosome-level genome assemblies of Cutaneotrichosporon spp. (Trichosporonales, Basidiomycota) reveal imbalanced evolution between nucleotide sequences and chromosome synteny.</title>
        <authorList>
            <person name="Kobayashi Y."/>
            <person name="Kayamori A."/>
            <person name="Aoki K."/>
            <person name="Shiwa Y."/>
            <person name="Matsutani M."/>
            <person name="Fujita N."/>
            <person name="Sugita T."/>
            <person name="Iwasaki W."/>
            <person name="Tanaka N."/>
            <person name="Takashima M."/>
        </authorList>
    </citation>
    <scope>NUCLEOTIDE SEQUENCE</scope>
    <source>
        <strain evidence="17">HIS019</strain>
    </source>
</reference>
<dbReference type="GO" id="GO:0030490">
    <property type="term" value="P:maturation of SSU-rRNA"/>
    <property type="evidence" value="ECO:0007669"/>
    <property type="project" value="TreeGrafter"/>
</dbReference>
<organism evidence="17 18">
    <name type="scientific">Cutaneotrichosporon cavernicola</name>
    <dbReference type="NCBI Taxonomy" id="279322"/>
    <lineage>
        <taxon>Eukaryota</taxon>
        <taxon>Fungi</taxon>
        <taxon>Dikarya</taxon>
        <taxon>Basidiomycota</taxon>
        <taxon>Agaricomycotina</taxon>
        <taxon>Tremellomycetes</taxon>
        <taxon>Trichosporonales</taxon>
        <taxon>Trichosporonaceae</taxon>
        <taxon>Cutaneotrichosporon</taxon>
    </lineage>
</organism>
<evidence type="ECO:0000256" key="3">
    <source>
        <dbReference type="ARBA" id="ARBA00012513"/>
    </source>
</evidence>
<feature type="region of interest" description="Disordered" evidence="15">
    <location>
        <begin position="398"/>
        <end position="563"/>
    </location>
</feature>
<evidence type="ECO:0000313" key="18">
    <source>
        <dbReference type="Proteomes" id="UP001233271"/>
    </source>
</evidence>
<dbReference type="InterPro" id="IPR000687">
    <property type="entry name" value="RIO_kinase"/>
</dbReference>
<feature type="region of interest" description="Disordered" evidence="15">
    <location>
        <begin position="316"/>
        <end position="364"/>
    </location>
</feature>
<evidence type="ECO:0000256" key="11">
    <source>
        <dbReference type="ARBA" id="ARBA00047899"/>
    </source>
</evidence>
<dbReference type="Gene3D" id="3.30.200.20">
    <property type="entry name" value="Phosphorylase Kinase, domain 1"/>
    <property type="match status" value="1"/>
</dbReference>
<dbReference type="EC" id="2.7.11.1" evidence="3"/>
<keyword evidence="9" id="KW-0067">ATP-binding</keyword>
<comment type="cofactor">
    <cofactor evidence="1">
        <name>Mg(2+)</name>
        <dbReference type="ChEBI" id="CHEBI:18420"/>
    </cofactor>
</comment>
<dbReference type="InterPro" id="IPR030484">
    <property type="entry name" value="Rio2"/>
</dbReference>
<dbReference type="CDD" id="cd05144">
    <property type="entry name" value="RIO2_C"/>
    <property type="match status" value="1"/>
</dbReference>
<dbReference type="SUPFAM" id="SSF46785">
    <property type="entry name" value="Winged helix' DNA-binding domain"/>
    <property type="match status" value="1"/>
</dbReference>
<dbReference type="GO" id="GO:0005634">
    <property type="term" value="C:nucleus"/>
    <property type="evidence" value="ECO:0007669"/>
    <property type="project" value="TreeGrafter"/>
</dbReference>
<evidence type="ECO:0000256" key="10">
    <source>
        <dbReference type="ARBA" id="ARBA00022842"/>
    </source>
</evidence>
<evidence type="ECO:0000256" key="2">
    <source>
        <dbReference type="ARBA" id="ARBA00009196"/>
    </source>
</evidence>
<dbReference type="SMART" id="SM00090">
    <property type="entry name" value="RIO"/>
    <property type="match status" value="1"/>
</dbReference>
<evidence type="ECO:0000256" key="13">
    <source>
        <dbReference type="ARBA" id="ARBA00068353"/>
    </source>
</evidence>
<dbReference type="Gene3D" id="1.10.510.10">
    <property type="entry name" value="Transferase(Phosphotransferase) domain 1"/>
    <property type="match status" value="1"/>
</dbReference>
<dbReference type="EMBL" id="AP028214">
    <property type="protein sequence ID" value="BEI90532.1"/>
    <property type="molecule type" value="Genomic_DNA"/>
</dbReference>
<accession>A0AA48L2C4</accession>
<dbReference type="InterPro" id="IPR036390">
    <property type="entry name" value="WH_DNA-bd_sf"/>
</dbReference>
<dbReference type="GO" id="GO:0005524">
    <property type="term" value="F:ATP binding"/>
    <property type="evidence" value="ECO:0007669"/>
    <property type="project" value="UniProtKB-KW"/>
</dbReference>
<comment type="similarity">
    <text evidence="2">Belongs to the protein kinase superfamily. RIO-type Ser/Thr kinase family.</text>
</comment>
<dbReference type="FunFam" id="1.10.10.10:FF:000053">
    <property type="entry name" value="Serine/threonine-protein kinase RIO2"/>
    <property type="match status" value="1"/>
</dbReference>
<dbReference type="GO" id="GO:0005829">
    <property type="term" value="C:cytosol"/>
    <property type="evidence" value="ECO:0007669"/>
    <property type="project" value="TreeGrafter"/>
</dbReference>
<dbReference type="Pfam" id="PF01163">
    <property type="entry name" value="RIO1"/>
    <property type="match status" value="1"/>
</dbReference>
<dbReference type="GeneID" id="85494402"/>
<dbReference type="AlphaFoldDB" id="A0AA48L2C4"/>
<sequence>MRLDATDLRYISHEEFRILQAADIGSRNHEVVPTPLLAELSGLRGGNVAKLCGQLARRNLLARVANTRYDGYRLTYGGLDYLALKTFNKRKPPSVAGVGCKIGVGKESDIYLVQDGEGEKRVLKLHRLGRISFRAIKSKRDYLGKRASASWMYMSRLSAQKEFAFMKVLYDHGFPVPTPIDQARHCVVMSLIDSQPLRAVMSVPDPAKLYGELMEMIMRFARASLIHGDFNEFNILIKRKTYEPIVIDFPQMVSTRHENAEYFFNRDVNCIRRFFRKRFRFEGTTWPVWADVVAEWDEFEKSQKEAVTEAAAEVAVEGGVEEQEGVAAEGKKVDEVATEPPVASAVKFETATTEDEPDSDDEADEPQFLRLDLEVEASGFGQEMQRQLEDYMIEVQDVPNEDLSGGEEESDDDSEEEEDEDEEEAPATEDTAEDAAAKLEKMRIHRALGNDGDPDDEPPAPVSLYSEEEEESDSGDSDGSVGPAPSDYTQYVRAPRAPRQRVNVSQVSKLGQVDELRETVAGEMTRAARSQGPRTKGSSKVGRAKGHKWKSNASYQIGKDTGW</sequence>
<dbReference type="PANTHER" id="PTHR45852">
    <property type="entry name" value="SER/THR-PROTEIN KINASE RIO2"/>
    <property type="match status" value="1"/>
</dbReference>
<evidence type="ECO:0000256" key="12">
    <source>
        <dbReference type="ARBA" id="ARBA00048679"/>
    </source>
</evidence>
<evidence type="ECO:0000256" key="9">
    <source>
        <dbReference type="ARBA" id="ARBA00022840"/>
    </source>
</evidence>
<gene>
    <name evidence="17" type="primary">rio2</name>
    <name evidence="17" type="ORF">CcaverHIS019_0306020</name>
</gene>
<evidence type="ECO:0000313" key="17">
    <source>
        <dbReference type="EMBL" id="BEI90532.1"/>
    </source>
</evidence>